<dbReference type="InterPro" id="IPR050668">
    <property type="entry name" value="Cytochrome_b5"/>
</dbReference>
<evidence type="ECO:0000256" key="2">
    <source>
        <dbReference type="ARBA" id="ARBA00022723"/>
    </source>
</evidence>
<dbReference type="EMBL" id="LBXL01000053">
    <property type="protein sequence ID" value="KKR28269.1"/>
    <property type="molecule type" value="Genomic_DNA"/>
</dbReference>
<dbReference type="GO" id="GO:0046872">
    <property type="term" value="F:metal ion binding"/>
    <property type="evidence" value="ECO:0007669"/>
    <property type="project" value="UniProtKB-KW"/>
</dbReference>
<dbReference type="Proteomes" id="UP000034793">
    <property type="component" value="Unassembled WGS sequence"/>
</dbReference>
<dbReference type="GO" id="GO:0020037">
    <property type="term" value="F:heme binding"/>
    <property type="evidence" value="ECO:0007669"/>
    <property type="project" value="TreeGrafter"/>
</dbReference>
<protein>
    <recommendedName>
        <fullName evidence="5">Cytochrome b5 heme-binding domain-containing protein</fullName>
    </recommendedName>
</protein>
<dbReference type="SMART" id="SM01117">
    <property type="entry name" value="Cyt-b5"/>
    <property type="match status" value="2"/>
</dbReference>
<dbReference type="PROSITE" id="PS50255">
    <property type="entry name" value="CYTOCHROME_B5_2"/>
    <property type="match status" value="2"/>
</dbReference>
<keyword evidence="2" id="KW-0479">Metal-binding</keyword>
<name>A0A0G0PJ97_9BACT</name>
<comment type="similarity">
    <text evidence="4">Belongs to the cytochrome b5 family.</text>
</comment>
<dbReference type="Gene3D" id="3.10.120.10">
    <property type="entry name" value="Cytochrome b5-like heme/steroid binding domain"/>
    <property type="match status" value="2"/>
</dbReference>
<comment type="caution">
    <text evidence="6">The sequence shown here is derived from an EMBL/GenBank/DDBJ whole genome shotgun (WGS) entry which is preliminary data.</text>
</comment>
<evidence type="ECO:0000313" key="7">
    <source>
        <dbReference type="Proteomes" id="UP000034793"/>
    </source>
</evidence>
<dbReference type="GO" id="GO:0016020">
    <property type="term" value="C:membrane"/>
    <property type="evidence" value="ECO:0007669"/>
    <property type="project" value="TreeGrafter"/>
</dbReference>
<gene>
    <name evidence="6" type="ORF">UT61_C0053G0005</name>
</gene>
<sequence>MAKNKRNVRTEEAIAKHNKAEDCWLIVDGNVYDVTVFVAQHPGGSDLIVGYCGGDATAAFNTRDKNPPEKHSSFAASLLRSYYIGPVGRLPENILYPDPNDPTKVVIKPFGSVGPIPTLTASQAGGGSSALIDAAEPYCGKDGTQAYQSKGGQGGNHSAYAYSLLGNYFIANLGSSVALNNGSPLVPTVAASANPTATPVVSGGGGASASNLTLSVSEIATHNILQNCWLIISGSVYNVTSFISQHPGGVTQITNWCGKDGTSAFQTKGGKGSNHSSYAYSLLNPYLIGTVGSSVSVNATPTTASSGGGSTTQTSAGIPSVIIDKYPEATLIKGEYEDDGRWEGKVNTNSGCRSIKINSSGNITNDSSC</sequence>
<proteinExistence type="inferred from homology"/>
<evidence type="ECO:0000256" key="4">
    <source>
        <dbReference type="ARBA" id="ARBA00038168"/>
    </source>
</evidence>
<dbReference type="InterPro" id="IPR036400">
    <property type="entry name" value="Cyt_B5-like_heme/steroid_sf"/>
</dbReference>
<evidence type="ECO:0000259" key="5">
    <source>
        <dbReference type="PROSITE" id="PS50255"/>
    </source>
</evidence>
<accession>A0A0G0PJ97</accession>
<feature type="domain" description="Cytochrome b5 heme-binding" evidence="5">
    <location>
        <begin position="6"/>
        <end position="88"/>
    </location>
</feature>
<feature type="domain" description="Cytochrome b5 heme-binding" evidence="5">
    <location>
        <begin position="211"/>
        <end position="292"/>
    </location>
</feature>
<dbReference type="SUPFAM" id="SSF55856">
    <property type="entry name" value="Cytochrome b5-like heme/steroid binding domain"/>
    <property type="match status" value="2"/>
</dbReference>
<evidence type="ECO:0000313" key="6">
    <source>
        <dbReference type="EMBL" id="KKR28269.1"/>
    </source>
</evidence>
<organism evidence="6 7">
    <name type="scientific">Candidatus Woesebacteria bacterium GW2011_GWA1_39_8</name>
    <dbReference type="NCBI Taxonomy" id="1618552"/>
    <lineage>
        <taxon>Bacteria</taxon>
        <taxon>Candidatus Woeseibacteriota</taxon>
    </lineage>
</organism>
<keyword evidence="1" id="KW-0349">Heme</keyword>
<dbReference type="InterPro" id="IPR001199">
    <property type="entry name" value="Cyt_B5-like_heme/steroid-bd"/>
</dbReference>
<dbReference type="Pfam" id="PF00173">
    <property type="entry name" value="Cyt-b5"/>
    <property type="match status" value="2"/>
</dbReference>
<evidence type="ECO:0000256" key="3">
    <source>
        <dbReference type="ARBA" id="ARBA00023004"/>
    </source>
</evidence>
<evidence type="ECO:0000256" key="1">
    <source>
        <dbReference type="ARBA" id="ARBA00022617"/>
    </source>
</evidence>
<dbReference type="AlphaFoldDB" id="A0A0G0PJ97"/>
<keyword evidence="3" id="KW-0408">Iron</keyword>
<dbReference type="PANTHER" id="PTHR19359">
    <property type="entry name" value="CYTOCHROME B5"/>
    <property type="match status" value="1"/>
</dbReference>
<reference evidence="6 7" key="1">
    <citation type="journal article" date="2015" name="Nature">
        <title>rRNA introns, odd ribosomes, and small enigmatic genomes across a large radiation of phyla.</title>
        <authorList>
            <person name="Brown C.T."/>
            <person name="Hug L.A."/>
            <person name="Thomas B.C."/>
            <person name="Sharon I."/>
            <person name="Castelle C.J."/>
            <person name="Singh A."/>
            <person name="Wilkins M.J."/>
            <person name="Williams K.H."/>
            <person name="Banfield J.F."/>
        </authorList>
    </citation>
    <scope>NUCLEOTIDE SEQUENCE [LARGE SCALE GENOMIC DNA]</scope>
</reference>